<protein>
    <submittedName>
        <fullName evidence="1">Phytanoyl-CoA dioxygenase family protein</fullName>
    </submittedName>
</protein>
<keyword evidence="1" id="KW-0223">Dioxygenase</keyword>
<dbReference type="Pfam" id="PF05721">
    <property type="entry name" value="PhyH"/>
    <property type="match status" value="1"/>
</dbReference>
<evidence type="ECO:0000313" key="1">
    <source>
        <dbReference type="EMBL" id="UWZ83984.1"/>
    </source>
</evidence>
<sequence length="267" mass="29396">MNSADSDSRALTPAQEEQFVRDGFVKVENAFSQSTAAECREILWRESGCSANDSSTWTRPVIRIGDRSEEPFREAANTPALHAAFDQLVGLSRWVPRQSLGGFPLRFPHSDDPGDTGWHIDASFPLEGAEANYMEWRVNLTSRGRALLMLFLFTDVGEQDGPTRIRVGSHLRVSKLLQQAGNEGLPFLQISAAAEQITSDLPGALASGPAGTVYLCHPFLVHAAQPVRGKHARFMAQPPLYPNGELNLKRTDRDYSPVERAVLLGLE</sequence>
<gene>
    <name evidence="1" type="ORF">MOP44_25930</name>
</gene>
<dbReference type="SUPFAM" id="SSF51197">
    <property type="entry name" value="Clavaminate synthase-like"/>
    <property type="match status" value="1"/>
</dbReference>
<dbReference type="RefSeq" id="WP_260793487.1">
    <property type="nucleotide sequence ID" value="NZ_CP093313.1"/>
</dbReference>
<dbReference type="AlphaFoldDB" id="A0A9J7BMM3"/>
<reference evidence="1" key="1">
    <citation type="submission" date="2021-04" db="EMBL/GenBank/DDBJ databases">
        <title>Phylogenetic analysis of Acidobacteriaceae.</title>
        <authorList>
            <person name="Qiu L."/>
            <person name="Zhang Q."/>
        </authorList>
    </citation>
    <scope>NUCLEOTIDE SEQUENCE</scope>
    <source>
        <strain evidence="1">DSM 25168</strain>
    </source>
</reference>
<proteinExistence type="predicted"/>
<dbReference type="Proteomes" id="UP001059380">
    <property type="component" value="Chromosome"/>
</dbReference>
<keyword evidence="1" id="KW-0560">Oxidoreductase</keyword>
<keyword evidence="2" id="KW-1185">Reference proteome</keyword>
<dbReference type="EMBL" id="CP093313">
    <property type="protein sequence ID" value="UWZ83984.1"/>
    <property type="molecule type" value="Genomic_DNA"/>
</dbReference>
<organism evidence="1 2">
    <name type="scientific">Occallatibacter riparius</name>
    <dbReference type="NCBI Taxonomy" id="1002689"/>
    <lineage>
        <taxon>Bacteria</taxon>
        <taxon>Pseudomonadati</taxon>
        <taxon>Acidobacteriota</taxon>
        <taxon>Terriglobia</taxon>
        <taxon>Terriglobales</taxon>
        <taxon>Acidobacteriaceae</taxon>
        <taxon>Occallatibacter</taxon>
    </lineage>
</organism>
<accession>A0A9J7BMM3</accession>
<dbReference type="KEGG" id="orp:MOP44_25930"/>
<dbReference type="InterPro" id="IPR008775">
    <property type="entry name" value="Phytyl_CoA_dOase-like"/>
</dbReference>
<name>A0A9J7BMM3_9BACT</name>
<evidence type="ECO:0000313" key="2">
    <source>
        <dbReference type="Proteomes" id="UP001059380"/>
    </source>
</evidence>
<dbReference type="GO" id="GO:0016706">
    <property type="term" value="F:2-oxoglutarate-dependent dioxygenase activity"/>
    <property type="evidence" value="ECO:0007669"/>
    <property type="project" value="UniProtKB-ARBA"/>
</dbReference>
<dbReference type="Gene3D" id="2.60.120.620">
    <property type="entry name" value="q2cbj1_9rhob like domain"/>
    <property type="match status" value="1"/>
</dbReference>